<evidence type="ECO:0000313" key="1">
    <source>
        <dbReference type="EMBL" id="MDQ0424556.1"/>
    </source>
</evidence>
<accession>A0ABU0GGT0</accession>
<dbReference type="EMBL" id="JAUSVM010000001">
    <property type="protein sequence ID" value="MDQ0424556.1"/>
    <property type="molecule type" value="Genomic_DNA"/>
</dbReference>
<reference evidence="1 2" key="1">
    <citation type="submission" date="2023-07" db="EMBL/GenBank/DDBJ databases">
        <title>Sequencing the genomes of 1000 actinobacteria strains.</title>
        <authorList>
            <person name="Klenk H.-P."/>
        </authorList>
    </citation>
    <scope>NUCLEOTIDE SEQUENCE [LARGE SCALE GENOMIC DNA]</scope>
    <source>
        <strain evidence="1 2">DSM 14785</strain>
    </source>
</reference>
<evidence type="ECO:0000313" key="2">
    <source>
        <dbReference type="Proteomes" id="UP001240250"/>
    </source>
</evidence>
<organism evidence="1 2">
    <name type="scientific">Cellulomonas iranensis</name>
    <dbReference type="NCBI Taxonomy" id="76862"/>
    <lineage>
        <taxon>Bacteria</taxon>
        <taxon>Bacillati</taxon>
        <taxon>Actinomycetota</taxon>
        <taxon>Actinomycetes</taxon>
        <taxon>Micrococcales</taxon>
        <taxon>Cellulomonadaceae</taxon>
        <taxon>Cellulomonas</taxon>
    </lineage>
</organism>
<proteinExistence type="predicted"/>
<sequence>MVALTAERQALVMLSFAVTHNAVADWHHRRRQRDQALTPAA</sequence>
<dbReference type="Proteomes" id="UP001240250">
    <property type="component" value="Unassembled WGS sequence"/>
</dbReference>
<keyword evidence="2" id="KW-1185">Reference proteome</keyword>
<protein>
    <recommendedName>
        <fullName evidence="3">Transposase</fullName>
    </recommendedName>
</protein>
<evidence type="ECO:0008006" key="3">
    <source>
        <dbReference type="Google" id="ProtNLM"/>
    </source>
</evidence>
<name>A0ABU0GGT0_9CELL</name>
<comment type="caution">
    <text evidence="1">The sequence shown here is derived from an EMBL/GenBank/DDBJ whole genome shotgun (WGS) entry which is preliminary data.</text>
</comment>
<gene>
    <name evidence="1" type="ORF">JO380_000937</name>
</gene>